<keyword evidence="1" id="KW-0472">Membrane</keyword>
<feature type="transmembrane region" description="Helical" evidence="1">
    <location>
        <begin position="24"/>
        <end position="46"/>
    </location>
</feature>
<evidence type="ECO:0000313" key="2">
    <source>
        <dbReference type="EMBL" id="CAB4570809.1"/>
    </source>
</evidence>
<protein>
    <submittedName>
        <fullName evidence="2">Unannotated protein</fullName>
    </submittedName>
</protein>
<organism evidence="2">
    <name type="scientific">freshwater metagenome</name>
    <dbReference type="NCBI Taxonomy" id="449393"/>
    <lineage>
        <taxon>unclassified sequences</taxon>
        <taxon>metagenomes</taxon>
        <taxon>ecological metagenomes</taxon>
    </lineage>
</organism>
<proteinExistence type="predicted"/>
<dbReference type="InterPro" id="IPR019099">
    <property type="entry name" value="Uncharacterised_PGPGW_TM"/>
</dbReference>
<keyword evidence="1" id="KW-1133">Transmembrane helix</keyword>
<dbReference type="Pfam" id="PF09656">
    <property type="entry name" value="PGPGW"/>
    <property type="match status" value="1"/>
</dbReference>
<reference evidence="2" key="1">
    <citation type="submission" date="2020-05" db="EMBL/GenBank/DDBJ databases">
        <authorList>
            <person name="Chiriac C."/>
            <person name="Salcher M."/>
            <person name="Ghai R."/>
            <person name="Kavagutti S V."/>
        </authorList>
    </citation>
    <scope>NUCLEOTIDE SEQUENCE</scope>
</reference>
<evidence type="ECO:0000256" key="1">
    <source>
        <dbReference type="SAM" id="Phobius"/>
    </source>
</evidence>
<gene>
    <name evidence="2" type="ORF">UFOPK1740_00221</name>
</gene>
<dbReference type="EMBL" id="CAEZTU010000005">
    <property type="protein sequence ID" value="CAB4570809.1"/>
    <property type="molecule type" value="Genomic_DNA"/>
</dbReference>
<feature type="transmembrane region" description="Helical" evidence="1">
    <location>
        <begin position="91"/>
        <end position="112"/>
    </location>
</feature>
<name>A0A6J6E6A8_9ZZZZ</name>
<keyword evidence="1" id="KW-0812">Transmembrane</keyword>
<feature type="transmembrane region" description="Helical" evidence="1">
    <location>
        <begin position="52"/>
        <end position="70"/>
    </location>
</feature>
<accession>A0A6J6E6A8</accession>
<sequence>MSDRPTSPIKIIRARIRANRVADAAWRTGVFFAGFFLIGVGLVLLVLPGPGWLMIFIGLFTLATEFTWASRFLAPLRLKLEKAKLTGKKPVWIYLLFLGVTIIGVLSSWWVWVNFER</sequence>
<dbReference type="AlphaFoldDB" id="A0A6J6E6A8"/>